<dbReference type="Proteomes" id="UP000016487">
    <property type="component" value="Unassembled WGS sequence"/>
</dbReference>
<protein>
    <submittedName>
        <fullName evidence="1">Uncharacterized protein</fullName>
    </submittedName>
</protein>
<reference evidence="1" key="2">
    <citation type="submission" date="2015-03" db="EMBL/GenBank/DDBJ databases">
        <title>Genome sequence of Pseudoalteromonas citrea.</title>
        <authorList>
            <person name="Xie B.-B."/>
            <person name="Rong J.-C."/>
            <person name="Qin Q.-L."/>
            <person name="Zhang Y.-Z."/>
        </authorList>
    </citation>
    <scope>NUCLEOTIDE SEQUENCE</scope>
    <source>
        <strain evidence="1">DSM 8771</strain>
    </source>
</reference>
<organism evidence="1 2">
    <name type="scientific">Pseudoalteromonas citrea</name>
    <dbReference type="NCBI Taxonomy" id="43655"/>
    <lineage>
        <taxon>Bacteria</taxon>
        <taxon>Pseudomonadati</taxon>
        <taxon>Pseudomonadota</taxon>
        <taxon>Gammaproteobacteria</taxon>
        <taxon>Alteromonadales</taxon>
        <taxon>Pseudoalteromonadaceae</taxon>
        <taxon>Pseudoalteromonas</taxon>
    </lineage>
</organism>
<dbReference type="AlphaFoldDB" id="A0AAD4FPU7"/>
<dbReference type="EMBL" id="AHBZ03000027">
    <property type="protein sequence ID" value="KAF7764401.1"/>
    <property type="molecule type" value="Genomic_DNA"/>
</dbReference>
<name>A0AAD4FPU7_9GAMM</name>
<reference evidence="1" key="1">
    <citation type="journal article" date="2012" name="J. Bacteriol.">
        <title>Genome sequences of type strains of seven species of the marine bacterium Pseudoalteromonas.</title>
        <authorList>
            <person name="Xie B.B."/>
            <person name="Shu Y.L."/>
            <person name="Qin Q.L."/>
            <person name="Rong J.C."/>
            <person name="Zhang X.Y."/>
            <person name="Chen X.L."/>
            <person name="Shi M."/>
            <person name="He H.L."/>
            <person name="Zhou B.C."/>
            <person name="Zhang Y.Z."/>
        </authorList>
    </citation>
    <scope>NUCLEOTIDE SEQUENCE</scope>
    <source>
        <strain evidence="1">DSM 8771</strain>
    </source>
</reference>
<comment type="caution">
    <text evidence="1">The sequence shown here is derived from an EMBL/GenBank/DDBJ whole genome shotgun (WGS) entry which is preliminary data.</text>
</comment>
<sequence length="38" mass="4381">MELVMVPVFEMDPDFRQGYAVNKKCTALLRCIFDVPTC</sequence>
<proteinExistence type="predicted"/>
<evidence type="ECO:0000313" key="2">
    <source>
        <dbReference type="Proteomes" id="UP000016487"/>
    </source>
</evidence>
<evidence type="ECO:0000313" key="1">
    <source>
        <dbReference type="EMBL" id="KAF7764401.1"/>
    </source>
</evidence>
<accession>A0AAD4FPU7</accession>
<gene>
    <name evidence="1" type="ORF">PCIT_b0394</name>
</gene>